<gene>
    <name evidence="3" type="ORF">J8273_1204</name>
</gene>
<name>A0A8J6BBH6_9EUKA</name>
<accession>A0A8J6BBH6</accession>
<feature type="compositionally biased region" description="Polar residues" evidence="2">
    <location>
        <begin position="355"/>
        <end position="369"/>
    </location>
</feature>
<dbReference type="AlphaFoldDB" id="A0A8J6BBH6"/>
<feature type="region of interest" description="Disordered" evidence="2">
    <location>
        <begin position="281"/>
        <end position="405"/>
    </location>
</feature>
<keyword evidence="1" id="KW-0175">Coiled coil</keyword>
<sequence>MSASETDYDDYDEEYDTSYTGDLLSDAFSSDESTIVLEEESVKQMIALLKLKRGMLVQRKTAETLASSVLVEEERPAPKGKKARKPKSKAADRKPTPAKERPSEEAISAVFQRLYSVPRTDTSTQTVCPSAAPRRAMSQPKQRTDTTLVRRVQELEGKVEQLKKALRAAKQQAELSRDVTAGLREHRSRLMGKLEEESAAKDEAVSQLEAVHQRLDYAESRVSELSHTLKAERAQHDAEVGDMKARWKKTRTRMLAQLARPRAAGQSVGVQAQLLEATVTPDIALPTPIPPPPQRSERGHTVVPDPTPELQGDGCLLSSLAEDGSDASPRSSRRFSEDGPEPSTLPTLPKLSGSLDYTITPTRGVQTIRSLRGSGRSCRADTMSHHRSDDEDSLAGTLPAEDQAGPMRPADLDAIKQSTVEDLNGKNPIAPFFKDLEQYSSSSFSVLGSAARDAVRAATAAALQLDVKCLAEIEPRRDGKNSPLSLAVTHALQAVDADDIATILGLAEPMAAVRDQYVSDAQHLVLLAVLKHLCVRRTTAMLDPASRLFAALKAGLLGPLDADQPPSMFLEGASAEHMPQLLTIACLCSATFGDEHLTDALFTQTMLRVSAIVTRAHVDLETSPLLPVLALLCRSYTQAPVAEALRFPVSPVALTLLQCSVTAASARASAAVCLTLANSLLQFSAGLADTAGLIESKLSPAVSAVSSAVTRVLRLVLDKAPRAAWTPALTRQIAGVVSRSGPGLERLAQAWAMGLAALQGDSLSALEAMELTRALETCARINIDGWEGIPALRLCPSCGQLSFRLGEDGCKISTCQKANGGCGTSFCHCCLKLKAECEEGHHKAPCDIAPTQTVS</sequence>
<dbReference type="Proteomes" id="UP000717585">
    <property type="component" value="Unassembled WGS sequence"/>
</dbReference>
<evidence type="ECO:0000313" key="4">
    <source>
        <dbReference type="Proteomes" id="UP000717585"/>
    </source>
</evidence>
<feature type="coiled-coil region" evidence="1">
    <location>
        <begin position="152"/>
        <end position="179"/>
    </location>
</feature>
<organism evidence="3 4">
    <name type="scientific">Carpediemonas membranifera</name>
    <dbReference type="NCBI Taxonomy" id="201153"/>
    <lineage>
        <taxon>Eukaryota</taxon>
        <taxon>Metamonada</taxon>
        <taxon>Carpediemonas-like organisms</taxon>
        <taxon>Carpediemonas</taxon>
    </lineage>
</organism>
<feature type="compositionally biased region" description="Basic and acidic residues" evidence="2">
    <location>
        <begin position="89"/>
        <end position="104"/>
    </location>
</feature>
<evidence type="ECO:0000313" key="3">
    <source>
        <dbReference type="EMBL" id="KAG9397289.1"/>
    </source>
</evidence>
<dbReference type="EMBL" id="JAHDYR010000003">
    <property type="protein sequence ID" value="KAG9397289.1"/>
    <property type="molecule type" value="Genomic_DNA"/>
</dbReference>
<proteinExistence type="predicted"/>
<protein>
    <submittedName>
        <fullName evidence="3">Chromosome partition protein Smc</fullName>
    </submittedName>
</protein>
<reference evidence="3" key="1">
    <citation type="submission" date="2021-05" db="EMBL/GenBank/DDBJ databases">
        <title>A free-living protist that lacks canonical eukaryotic 1 DNA replication and segregation systems.</title>
        <authorList>
            <person name="Salas-Leiva D.E."/>
            <person name="Tromer E.C."/>
            <person name="Curtis B.A."/>
            <person name="Jerlstrom-Hultqvist J."/>
            <person name="Kolisko M."/>
            <person name="Yi Z."/>
            <person name="Salas-Leiva J.S."/>
            <person name="Gallot-Lavallee L."/>
            <person name="Kops G.J.P.L."/>
            <person name="Archibald J.M."/>
            <person name="Simpson A.G.B."/>
            <person name="Roger A.J."/>
        </authorList>
    </citation>
    <scope>NUCLEOTIDE SEQUENCE</scope>
    <source>
        <strain evidence="3">BICM</strain>
    </source>
</reference>
<keyword evidence="4" id="KW-1185">Reference proteome</keyword>
<feature type="compositionally biased region" description="Basic and acidic residues" evidence="2">
    <location>
        <begin position="378"/>
        <end position="389"/>
    </location>
</feature>
<dbReference type="OrthoDB" id="419317at2759"/>
<feature type="region of interest" description="Disordered" evidence="2">
    <location>
        <begin position="121"/>
        <end position="145"/>
    </location>
</feature>
<feature type="region of interest" description="Disordered" evidence="2">
    <location>
        <begin position="72"/>
        <end position="107"/>
    </location>
</feature>
<comment type="caution">
    <text evidence="3">The sequence shown here is derived from an EMBL/GenBank/DDBJ whole genome shotgun (WGS) entry which is preliminary data.</text>
</comment>
<evidence type="ECO:0000256" key="2">
    <source>
        <dbReference type="SAM" id="MobiDB-lite"/>
    </source>
</evidence>
<feature type="compositionally biased region" description="Basic residues" evidence="2">
    <location>
        <begin position="78"/>
        <end position="88"/>
    </location>
</feature>
<evidence type="ECO:0000256" key="1">
    <source>
        <dbReference type="SAM" id="Coils"/>
    </source>
</evidence>